<name>A0A9N9Q8Q5_9HELO</name>
<dbReference type="SMART" id="SM00236">
    <property type="entry name" value="fCBD"/>
    <property type="match status" value="1"/>
</dbReference>
<keyword evidence="3 5" id="KW-0732">Signal</keyword>
<dbReference type="EMBL" id="CAJVRM010000751">
    <property type="protein sequence ID" value="CAG8984135.1"/>
    <property type="molecule type" value="Genomic_DNA"/>
</dbReference>
<dbReference type="InterPro" id="IPR013785">
    <property type="entry name" value="Aldolase_TIM"/>
</dbReference>
<keyword evidence="8" id="KW-1185">Reference proteome</keyword>
<feature type="region of interest" description="Disordered" evidence="4">
    <location>
        <begin position="271"/>
        <end position="356"/>
    </location>
</feature>
<gene>
    <name evidence="7" type="ORF">HYALB_00006237</name>
</gene>
<evidence type="ECO:0000256" key="1">
    <source>
        <dbReference type="ARBA" id="ARBA00001255"/>
    </source>
</evidence>
<dbReference type="InterPro" id="IPR004352">
    <property type="entry name" value="GH114_TIM-barrel"/>
</dbReference>
<proteinExistence type="predicted"/>
<dbReference type="AlphaFoldDB" id="A0A9N9Q8Q5"/>
<dbReference type="GO" id="GO:0005975">
    <property type="term" value="P:carbohydrate metabolic process"/>
    <property type="evidence" value="ECO:0007669"/>
    <property type="project" value="InterPro"/>
</dbReference>
<dbReference type="Proteomes" id="UP000701801">
    <property type="component" value="Unassembled WGS sequence"/>
</dbReference>
<evidence type="ECO:0000313" key="7">
    <source>
        <dbReference type="EMBL" id="CAG8984135.1"/>
    </source>
</evidence>
<protein>
    <recommendedName>
        <fullName evidence="2">alpha-galactosidase</fullName>
        <ecNumber evidence="2">3.2.1.22</ecNumber>
    </recommendedName>
</protein>
<accession>A0A9N9Q8Q5</accession>
<dbReference type="PANTHER" id="PTHR35273">
    <property type="entry name" value="ALPHA-1,4 POLYGALACTOSAMINIDASE, PUTATIVE (AFU_ORTHOLOGUE AFUA_3G07890)-RELATED"/>
    <property type="match status" value="1"/>
</dbReference>
<evidence type="ECO:0000256" key="2">
    <source>
        <dbReference type="ARBA" id="ARBA00012755"/>
    </source>
</evidence>
<feature type="compositionally biased region" description="Low complexity" evidence="4">
    <location>
        <begin position="311"/>
        <end position="344"/>
    </location>
</feature>
<dbReference type="Pfam" id="PF03537">
    <property type="entry name" value="Glyco_hydro_114"/>
    <property type="match status" value="1"/>
</dbReference>
<dbReference type="Gene3D" id="3.20.20.70">
    <property type="entry name" value="Aldolase class I"/>
    <property type="match status" value="1"/>
</dbReference>
<dbReference type="GO" id="GO:0005576">
    <property type="term" value="C:extracellular region"/>
    <property type="evidence" value="ECO:0007669"/>
    <property type="project" value="InterPro"/>
</dbReference>
<dbReference type="SUPFAM" id="SSF51445">
    <property type="entry name" value="(Trans)glycosidases"/>
    <property type="match status" value="1"/>
</dbReference>
<dbReference type="InterPro" id="IPR035971">
    <property type="entry name" value="CBD_sf"/>
</dbReference>
<dbReference type="SUPFAM" id="SSF57180">
    <property type="entry name" value="Cellulose-binding domain"/>
    <property type="match status" value="1"/>
</dbReference>
<feature type="signal peptide" evidence="5">
    <location>
        <begin position="1"/>
        <end position="18"/>
    </location>
</feature>
<feature type="compositionally biased region" description="Low complexity" evidence="4">
    <location>
        <begin position="284"/>
        <end position="304"/>
    </location>
</feature>
<evidence type="ECO:0000256" key="5">
    <source>
        <dbReference type="SAM" id="SignalP"/>
    </source>
</evidence>
<reference evidence="7" key="1">
    <citation type="submission" date="2021-07" db="EMBL/GenBank/DDBJ databases">
        <authorList>
            <person name="Durling M."/>
        </authorList>
    </citation>
    <scope>NUCLEOTIDE SEQUENCE</scope>
</reference>
<dbReference type="GO" id="GO:0030248">
    <property type="term" value="F:cellulose binding"/>
    <property type="evidence" value="ECO:0007669"/>
    <property type="project" value="InterPro"/>
</dbReference>
<dbReference type="OrthoDB" id="2108802at2759"/>
<organism evidence="7 8">
    <name type="scientific">Hymenoscyphus albidus</name>
    <dbReference type="NCBI Taxonomy" id="595503"/>
    <lineage>
        <taxon>Eukaryota</taxon>
        <taxon>Fungi</taxon>
        <taxon>Dikarya</taxon>
        <taxon>Ascomycota</taxon>
        <taxon>Pezizomycotina</taxon>
        <taxon>Leotiomycetes</taxon>
        <taxon>Helotiales</taxon>
        <taxon>Helotiaceae</taxon>
        <taxon>Hymenoscyphus</taxon>
    </lineage>
</organism>
<dbReference type="InterPro" id="IPR000254">
    <property type="entry name" value="CBD"/>
</dbReference>
<dbReference type="EC" id="3.2.1.22" evidence="2"/>
<feature type="domain" description="CBM1" evidence="6">
    <location>
        <begin position="353"/>
        <end position="390"/>
    </location>
</feature>
<comment type="caution">
    <text evidence="7">The sequence shown here is derived from an EMBL/GenBank/DDBJ whole genome shotgun (WGS) entry which is preliminary data.</text>
</comment>
<dbReference type="InterPro" id="IPR017853">
    <property type="entry name" value="GH"/>
</dbReference>
<evidence type="ECO:0000259" key="6">
    <source>
        <dbReference type="PROSITE" id="PS51164"/>
    </source>
</evidence>
<evidence type="ECO:0000313" key="8">
    <source>
        <dbReference type="Proteomes" id="UP000701801"/>
    </source>
</evidence>
<evidence type="ECO:0000256" key="4">
    <source>
        <dbReference type="SAM" id="MobiDB-lite"/>
    </source>
</evidence>
<feature type="chain" id="PRO_5040281590" description="alpha-galactosidase" evidence="5">
    <location>
        <begin position="19"/>
        <end position="390"/>
    </location>
</feature>
<comment type="catalytic activity">
    <reaction evidence="1">
        <text>Hydrolysis of terminal, non-reducing alpha-D-galactose residues in alpha-D-galactosides, including galactose oligosaccharides, galactomannans and galactolipids.</text>
        <dbReference type="EC" id="3.2.1.22"/>
    </reaction>
</comment>
<dbReference type="Pfam" id="PF00734">
    <property type="entry name" value="CBM_1"/>
    <property type="match status" value="1"/>
</dbReference>
<dbReference type="PANTHER" id="PTHR35273:SF2">
    <property type="entry name" value="ALPHA-GALACTOSIDASE"/>
    <property type="match status" value="1"/>
</dbReference>
<sequence length="390" mass="42016">MFLSWLLLIYTFIPTLVAGNFIVGEKFQIVLNGIPNLSKTLVPSDALVWDVDLEDTSAETITAMKDLGKTVICYFSAGTSENWRPDFNRFAASDLGTQLKEWPKERWLRLSSGNVRNIMKMRIQKAQKKGCDAVDPDNTDGFQNTNGLNLKETDTIEYLKFLASYASSLGLKIGLKNSLSVLPSLTNLMSFAVNEECGKFGECTQYDNFIKAGKPVYHIEYISKPPTVTTDERKVGCQSPGMTGFSTVLKNMTLSGWVAYCDGSEVTTDTSPGGVIPGKPPGGHPTSTVSTVTASSTGVSSTDTPEPPEPTDSSTSSSTSISTKFTTTTKSTSTKTSSSKPTSSQAPGGGNGCRQKHWDQCGGTDWKGCTVCAAGFSCKGVSPPWYYQCL</sequence>
<evidence type="ECO:0000256" key="3">
    <source>
        <dbReference type="ARBA" id="ARBA00022729"/>
    </source>
</evidence>
<dbReference type="PROSITE" id="PS51164">
    <property type="entry name" value="CBM1_2"/>
    <property type="match status" value="1"/>
</dbReference>
<dbReference type="GO" id="GO:0004557">
    <property type="term" value="F:alpha-galactosidase activity"/>
    <property type="evidence" value="ECO:0007669"/>
    <property type="project" value="UniProtKB-EC"/>
</dbReference>